<dbReference type="Pfam" id="PF02566">
    <property type="entry name" value="OsmC"/>
    <property type="match status" value="1"/>
</dbReference>
<organism evidence="1 2">
    <name type="scientific">Pontibacillus chungwhensis BH030062</name>
    <dbReference type="NCBI Taxonomy" id="1385513"/>
    <lineage>
        <taxon>Bacteria</taxon>
        <taxon>Bacillati</taxon>
        <taxon>Bacillota</taxon>
        <taxon>Bacilli</taxon>
        <taxon>Bacillales</taxon>
        <taxon>Bacillaceae</taxon>
        <taxon>Pontibacillus</taxon>
    </lineage>
</organism>
<comment type="caution">
    <text evidence="1">The sequence shown here is derived from an EMBL/GenBank/DDBJ whole genome shotgun (WGS) entry which is preliminary data.</text>
</comment>
<keyword evidence="2" id="KW-1185">Reference proteome</keyword>
<evidence type="ECO:0000313" key="1">
    <source>
        <dbReference type="EMBL" id="KGP91276.1"/>
    </source>
</evidence>
<name>A0A0A2UXP2_9BACI</name>
<dbReference type="InterPro" id="IPR052924">
    <property type="entry name" value="OsmC/Ohr_hydroprdx_reductase"/>
</dbReference>
<proteinExistence type="predicted"/>
<dbReference type="SUPFAM" id="SSF82784">
    <property type="entry name" value="OsmC-like"/>
    <property type="match status" value="1"/>
</dbReference>
<dbReference type="STRING" id="1385513.N780_08795"/>
<dbReference type="InterPro" id="IPR036102">
    <property type="entry name" value="OsmC/Ohrsf"/>
</dbReference>
<dbReference type="InterPro" id="IPR003718">
    <property type="entry name" value="OsmC/Ohr_fam"/>
</dbReference>
<dbReference type="InterPro" id="IPR015946">
    <property type="entry name" value="KH_dom-like_a/b"/>
</dbReference>
<accession>A0A0A2UXP2</accession>
<protein>
    <submittedName>
        <fullName evidence="1">Osmotically inducible protein C</fullName>
    </submittedName>
</protein>
<gene>
    <name evidence="1" type="ORF">N780_08795</name>
</gene>
<dbReference type="Proteomes" id="UP000030153">
    <property type="component" value="Unassembled WGS sequence"/>
</dbReference>
<dbReference type="AlphaFoldDB" id="A0A0A2UXP2"/>
<dbReference type="Gene3D" id="3.30.300.20">
    <property type="match status" value="1"/>
</dbReference>
<dbReference type="PANTHER" id="PTHR35368:SF1">
    <property type="entry name" value="HYDROPEROXIDE REDUCTASE"/>
    <property type="match status" value="1"/>
</dbReference>
<dbReference type="EMBL" id="AVBG01000007">
    <property type="protein sequence ID" value="KGP91276.1"/>
    <property type="molecule type" value="Genomic_DNA"/>
</dbReference>
<dbReference type="OrthoDB" id="1433018at2"/>
<evidence type="ECO:0000313" key="2">
    <source>
        <dbReference type="Proteomes" id="UP000030153"/>
    </source>
</evidence>
<sequence length="149" mass="16197">MANKMTMNVTAQTEGITVKANAGKHEFMIDEGKHMGGQDSGPNPLQSVLGSLAACENVTARMVAREIGFDLQDISFNISGEFDPSGFMGKADVQPYFETVTIEADITTSESDERLKELQEKVEARCPIYTMMKAAGVNMVDTWNVAQPA</sequence>
<dbReference type="RefSeq" id="WP_036783724.1">
    <property type="nucleotide sequence ID" value="NZ_AVBG01000007.1"/>
</dbReference>
<dbReference type="eggNOG" id="COG1765">
    <property type="taxonomic scope" value="Bacteria"/>
</dbReference>
<reference evidence="1 2" key="1">
    <citation type="submission" date="2013-08" db="EMBL/GenBank/DDBJ databases">
        <title>Genome of Pontibacillus chungwhensis.</title>
        <authorList>
            <person name="Wang Q."/>
            <person name="Wang G."/>
        </authorList>
    </citation>
    <scope>NUCLEOTIDE SEQUENCE [LARGE SCALE GENOMIC DNA]</scope>
    <source>
        <strain evidence="1 2">BH030062</strain>
    </source>
</reference>
<dbReference type="PANTHER" id="PTHR35368">
    <property type="entry name" value="HYDROPEROXIDE REDUCTASE"/>
    <property type="match status" value="1"/>
</dbReference>